<keyword evidence="3" id="KW-1185">Reference proteome</keyword>
<gene>
    <name evidence="2" type="ORF">NCAV_1407</name>
</gene>
<evidence type="ECO:0000256" key="1">
    <source>
        <dbReference type="SAM" id="MobiDB-lite"/>
    </source>
</evidence>
<reference evidence="3" key="1">
    <citation type="submission" date="2018-01" db="EMBL/GenBank/DDBJ databases">
        <authorList>
            <person name="Kerou L M."/>
        </authorList>
    </citation>
    <scope>NUCLEOTIDE SEQUENCE [LARGE SCALE GENOMIC DNA]</scope>
    <source>
        <strain evidence="3">SCU2</strain>
    </source>
</reference>
<dbReference type="KEGG" id="ncv:NCAV_1407"/>
<accession>A0A2K5ASF6</accession>
<dbReference type="AlphaFoldDB" id="A0A2K5ASF6"/>
<feature type="region of interest" description="Disordered" evidence="1">
    <location>
        <begin position="1"/>
        <end position="27"/>
    </location>
</feature>
<sequence>MDGEEELKEEGERNKDARGGSEEAKDKHIIEHKGHDVICMRCNLLALEFIDYEKALKSKRPSIYARNKCLCIYKDEFYCNDCKVKITLDALT</sequence>
<proteinExistence type="predicted"/>
<evidence type="ECO:0000313" key="3">
    <source>
        <dbReference type="Proteomes" id="UP000236248"/>
    </source>
</evidence>
<organism evidence="2 3">
    <name type="scientific">Candidatus Nitrosocaldus cavascurensis</name>
    <dbReference type="NCBI Taxonomy" id="2058097"/>
    <lineage>
        <taxon>Archaea</taxon>
        <taxon>Nitrososphaerota</taxon>
        <taxon>Nitrososphaeria</taxon>
        <taxon>Candidatus Nitrosocaldales</taxon>
        <taxon>Candidatus Nitrosocaldaceae</taxon>
        <taxon>Candidatus Nitrosocaldus</taxon>
    </lineage>
</organism>
<protein>
    <submittedName>
        <fullName evidence="2">Uncharacterized protein</fullName>
    </submittedName>
</protein>
<dbReference type="EMBL" id="LT981265">
    <property type="protein sequence ID" value="SPC34573.1"/>
    <property type="molecule type" value="Genomic_DNA"/>
</dbReference>
<name>A0A2K5ASF6_9ARCH</name>
<feature type="compositionally biased region" description="Basic and acidic residues" evidence="1">
    <location>
        <begin position="10"/>
        <end position="27"/>
    </location>
</feature>
<dbReference type="Proteomes" id="UP000236248">
    <property type="component" value="Chromosome NCAV"/>
</dbReference>
<evidence type="ECO:0000313" key="2">
    <source>
        <dbReference type="EMBL" id="SPC34573.1"/>
    </source>
</evidence>